<reference evidence="10 11" key="1">
    <citation type="submission" date="2011-04" db="EMBL/GenBank/DDBJ databases">
        <title>The Genome Sequence of Dysgonomonas gadei ATCC BAA-286.</title>
        <authorList>
            <consortium name="The Broad Institute Genome Sequencing Platform"/>
            <person name="Earl A."/>
            <person name="Ward D."/>
            <person name="Feldgarden M."/>
            <person name="Gevers D."/>
            <person name="Pudlo N."/>
            <person name="Martens E."/>
            <person name="Allen-Vercoe E."/>
            <person name="Young S.K."/>
            <person name="Zeng Q."/>
            <person name="Gargeya S."/>
            <person name="Fitzgerald M."/>
            <person name="Haas B."/>
            <person name="Abouelleil A."/>
            <person name="Alvarado L."/>
            <person name="Arachchi H.M."/>
            <person name="Berlin A."/>
            <person name="Brown A."/>
            <person name="Chapman S.B."/>
            <person name="Chen Z."/>
            <person name="Dunbar C."/>
            <person name="Freedman E."/>
            <person name="Gearin G."/>
            <person name="Gellesch M."/>
            <person name="Goldberg J."/>
            <person name="Griggs A."/>
            <person name="Gujja S."/>
            <person name="Heiman D."/>
            <person name="Howarth C."/>
            <person name="Larson L."/>
            <person name="Lui A."/>
            <person name="MacDonald P.J.P."/>
            <person name="Mehta T."/>
            <person name="Montmayeur A."/>
            <person name="Murphy C."/>
            <person name="Neiman D."/>
            <person name="Pearson M."/>
            <person name="Priest M."/>
            <person name="Roberts A."/>
            <person name="Saif S."/>
            <person name="Shea T."/>
            <person name="Shenoy N."/>
            <person name="Sisk P."/>
            <person name="Stolte C."/>
            <person name="Sykes S."/>
            <person name="Yandava C."/>
            <person name="Wortman J."/>
            <person name="Nusbaum C."/>
            <person name="Birren B."/>
        </authorList>
    </citation>
    <scope>NUCLEOTIDE SEQUENCE [LARGE SCALE GENOMIC DNA]</scope>
    <source>
        <strain evidence="10 11">ATCC BAA-286</strain>
    </source>
</reference>
<dbReference type="PROSITE" id="PS00093">
    <property type="entry name" value="N4_MTASE"/>
    <property type="match status" value="1"/>
</dbReference>
<dbReference type="InterPro" id="IPR017985">
    <property type="entry name" value="MeTrfase_CN4_CS"/>
</dbReference>
<dbReference type="GO" id="GO:0003677">
    <property type="term" value="F:DNA binding"/>
    <property type="evidence" value="ECO:0007669"/>
    <property type="project" value="UniProtKB-KW"/>
</dbReference>
<gene>
    <name evidence="10" type="ORF">HMPREF9455_03484</name>
</gene>
<keyword evidence="6" id="KW-0680">Restriction system</keyword>
<dbReference type="GO" id="GO:0015667">
    <property type="term" value="F:site-specific DNA-methyltransferase (cytosine-N4-specific) activity"/>
    <property type="evidence" value="ECO:0007669"/>
    <property type="project" value="UniProtKB-EC"/>
</dbReference>
<keyword evidence="5" id="KW-0949">S-adenosyl-L-methionine</keyword>
<keyword evidence="11" id="KW-1185">Reference proteome</keyword>
<accession>F5J2B7</accession>
<dbReference type="SUPFAM" id="SSF53335">
    <property type="entry name" value="S-adenosyl-L-methionine-dependent methyltransferases"/>
    <property type="match status" value="2"/>
</dbReference>
<dbReference type="HOGENOM" id="CLU_027633_2_1_10"/>
<comment type="caution">
    <text evidence="10">The sequence shown here is derived from an EMBL/GenBank/DDBJ whole genome shotgun (WGS) entry which is preliminary data.</text>
</comment>
<evidence type="ECO:0000256" key="6">
    <source>
        <dbReference type="ARBA" id="ARBA00022747"/>
    </source>
</evidence>
<dbReference type="EC" id="2.1.1.113" evidence="2"/>
<dbReference type="Pfam" id="PF01555">
    <property type="entry name" value="N6_N4_Mtase"/>
    <property type="match status" value="1"/>
</dbReference>
<dbReference type="STRING" id="742766.HMPREF9455_03484"/>
<dbReference type="GO" id="GO:0009307">
    <property type="term" value="P:DNA restriction-modification system"/>
    <property type="evidence" value="ECO:0007669"/>
    <property type="project" value="UniProtKB-KW"/>
</dbReference>
<evidence type="ECO:0000256" key="5">
    <source>
        <dbReference type="ARBA" id="ARBA00022691"/>
    </source>
</evidence>
<sequence>MTKYNSSIIENKLHPKIRLNSICPYFTMFPLSFPYKVLRYAKKTDLVYDPFCGRGTTNFAARLLGMSSYGVDSNPIAQAIAQAKLIHANPIDIQDRCQTILQGDYYFDIPTGDFWEIAYHAETLNSICKLRTYFLNQESLDEIDIALRAIVLGVLHGPKMKTTQSYLSNQMPRTYATKPDYSVRFWEKRQLVPENIQIANLIKRKSEYIFNDEIPTQTGGNIILGDSRFINEISSSKFNWVITSPPYFGMSTYKQDQWLRNWFLGGSSDVDYSNKTQLKHGSEITFIDDLSKVWINTSLKCNPNARMIIRFGALPSKSEKTPSELIKESLKKANCGWKLTKICSAGEPSDSQRQANQFKKEMKKYIEEIDVYATLKI</sequence>
<keyword evidence="4" id="KW-0808">Transferase</keyword>
<evidence type="ECO:0000313" key="10">
    <source>
        <dbReference type="EMBL" id="EGK00152.1"/>
    </source>
</evidence>
<evidence type="ECO:0000256" key="8">
    <source>
        <dbReference type="ARBA" id="ARBA00049120"/>
    </source>
</evidence>
<dbReference type="Gene3D" id="3.40.50.150">
    <property type="entry name" value="Vaccinia Virus protein VP39"/>
    <property type="match status" value="2"/>
</dbReference>
<dbReference type="AlphaFoldDB" id="F5J2B7"/>
<keyword evidence="3" id="KW-0489">Methyltransferase</keyword>
<evidence type="ECO:0000256" key="7">
    <source>
        <dbReference type="ARBA" id="ARBA00023125"/>
    </source>
</evidence>
<dbReference type="InterPro" id="IPR002941">
    <property type="entry name" value="DNA_methylase_N4/N6"/>
</dbReference>
<feature type="domain" description="DNA methylase N-4/N-6" evidence="9">
    <location>
        <begin position="24"/>
        <end position="81"/>
    </location>
</feature>
<dbReference type="GO" id="GO:0032259">
    <property type="term" value="P:methylation"/>
    <property type="evidence" value="ECO:0007669"/>
    <property type="project" value="UniProtKB-KW"/>
</dbReference>
<evidence type="ECO:0000313" key="11">
    <source>
        <dbReference type="Proteomes" id="UP000004913"/>
    </source>
</evidence>
<keyword evidence="7" id="KW-0238">DNA-binding</keyword>
<dbReference type="Proteomes" id="UP000004913">
    <property type="component" value="Unassembled WGS sequence"/>
</dbReference>
<dbReference type="EMBL" id="ADLV01000040">
    <property type="protein sequence ID" value="EGK00152.1"/>
    <property type="molecule type" value="Genomic_DNA"/>
</dbReference>
<evidence type="ECO:0000256" key="2">
    <source>
        <dbReference type="ARBA" id="ARBA00012185"/>
    </source>
</evidence>
<name>F5J2B7_9BACT</name>
<proteinExistence type="inferred from homology"/>
<evidence type="ECO:0000259" key="9">
    <source>
        <dbReference type="Pfam" id="PF01555"/>
    </source>
</evidence>
<organism evidence="10 11">
    <name type="scientific">Dysgonomonas gadei ATCC BAA-286</name>
    <dbReference type="NCBI Taxonomy" id="742766"/>
    <lineage>
        <taxon>Bacteria</taxon>
        <taxon>Pseudomonadati</taxon>
        <taxon>Bacteroidota</taxon>
        <taxon>Bacteroidia</taxon>
        <taxon>Bacteroidales</taxon>
        <taxon>Dysgonomonadaceae</taxon>
        <taxon>Dysgonomonas</taxon>
    </lineage>
</organism>
<dbReference type="InterPro" id="IPR029063">
    <property type="entry name" value="SAM-dependent_MTases_sf"/>
</dbReference>
<comment type="similarity">
    <text evidence="1">Belongs to the N(4)/N(6)-methyltransferase family. N(4) subfamily.</text>
</comment>
<dbReference type="OrthoDB" id="9800801at2"/>
<protein>
    <recommendedName>
        <fullName evidence="2">site-specific DNA-methyltransferase (cytosine-N(4)-specific)</fullName>
        <ecNumber evidence="2">2.1.1.113</ecNumber>
    </recommendedName>
</protein>
<evidence type="ECO:0000256" key="4">
    <source>
        <dbReference type="ARBA" id="ARBA00022679"/>
    </source>
</evidence>
<dbReference type="GO" id="GO:0008170">
    <property type="term" value="F:N-methyltransferase activity"/>
    <property type="evidence" value="ECO:0007669"/>
    <property type="project" value="InterPro"/>
</dbReference>
<dbReference type="RefSeq" id="WP_006801017.1">
    <property type="nucleotide sequence ID" value="NZ_GL891989.1"/>
</dbReference>
<evidence type="ECO:0000256" key="1">
    <source>
        <dbReference type="ARBA" id="ARBA00010203"/>
    </source>
</evidence>
<comment type="catalytic activity">
    <reaction evidence="8">
        <text>a 2'-deoxycytidine in DNA + S-adenosyl-L-methionine = an N(4)-methyl-2'-deoxycytidine in DNA + S-adenosyl-L-homocysteine + H(+)</text>
        <dbReference type="Rhea" id="RHEA:16857"/>
        <dbReference type="Rhea" id="RHEA-COMP:11369"/>
        <dbReference type="Rhea" id="RHEA-COMP:13674"/>
        <dbReference type="ChEBI" id="CHEBI:15378"/>
        <dbReference type="ChEBI" id="CHEBI:57856"/>
        <dbReference type="ChEBI" id="CHEBI:59789"/>
        <dbReference type="ChEBI" id="CHEBI:85452"/>
        <dbReference type="ChEBI" id="CHEBI:137933"/>
        <dbReference type="EC" id="2.1.1.113"/>
    </reaction>
</comment>
<evidence type="ECO:0000256" key="3">
    <source>
        <dbReference type="ARBA" id="ARBA00022603"/>
    </source>
</evidence>
<dbReference type="eggNOG" id="COG0863">
    <property type="taxonomic scope" value="Bacteria"/>
</dbReference>